<dbReference type="PANTHER" id="PTHR34227">
    <property type="entry name" value="CHAPERONE PROTEIN YCDY"/>
    <property type="match status" value="1"/>
</dbReference>
<proteinExistence type="predicted"/>
<dbReference type="RefSeq" id="WP_345043686.1">
    <property type="nucleotide sequence ID" value="NZ_BAABBA010000020.1"/>
</dbReference>
<dbReference type="Proteomes" id="UP001499841">
    <property type="component" value="Unassembled WGS sequence"/>
</dbReference>
<reference evidence="3" key="1">
    <citation type="journal article" date="2019" name="Int. J. Syst. Evol. Microbiol.">
        <title>The Global Catalogue of Microorganisms (GCM) 10K type strain sequencing project: providing services to taxonomists for standard genome sequencing and annotation.</title>
        <authorList>
            <consortium name="The Broad Institute Genomics Platform"/>
            <consortium name="The Broad Institute Genome Sequencing Center for Infectious Disease"/>
            <person name="Wu L."/>
            <person name="Ma J."/>
        </authorList>
    </citation>
    <scope>NUCLEOTIDE SEQUENCE [LARGE SCALE GENOMIC DNA]</scope>
    <source>
        <strain evidence="3">JCM 17459</strain>
    </source>
</reference>
<comment type="caution">
    <text evidence="2">The sequence shown here is derived from an EMBL/GenBank/DDBJ whole genome shotgun (WGS) entry which is preliminary data.</text>
</comment>
<dbReference type="Pfam" id="PF02613">
    <property type="entry name" value="Nitrate_red_del"/>
    <property type="match status" value="1"/>
</dbReference>
<dbReference type="SUPFAM" id="SSF89155">
    <property type="entry name" value="TorD-like"/>
    <property type="match status" value="1"/>
</dbReference>
<dbReference type="InterPro" id="IPR036411">
    <property type="entry name" value="TorD-like_sf"/>
</dbReference>
<dbReference type="EMBL" id="BAABBA010000020">
    <property type="protein sequence ID" value="GAA4288989.1"/>
    <property type="molecule type" value="Genomic_DNA"/>
</dbReference>
<keyword evidence="3" id="KW-1185">Reference proteome</keyword>
<sequence length="235" mass="25318">MTTTPVRPGASADPTPVATLLADRVALADTLDRFAAAFTTLSSLLVAAPSADVLARVRDADLLREWPLPGHSDCRRGAALLAESAAAYEDEVRVRRDYTRLFRGPGPMKAPPYESVHRSEDRLLFEAETMQVRAAYAEFGLVAPRLNSEPDDHVGLELSFVATLAVRGLDALESGDDLALAQILRALVAFLDEHLLAWAPRCLTQAANASTTFFYQGVAALGLGTLDLARTTFLP</sequence>
<evidence type="ECO:0000313" key="2">
    <source>
        <dbReference type="EMBL" id="GAA4288989.1"/>
    </source>
</evidence>
<keyword evidence="1" id="KW-0143">Chaperone</keyword>
<organism evidence="2 3">
    <name type="scientific">Georgenia daeguensis</name>
    <dbReference type="NCBI Taxonomy" id="908355"/>
    <lineage>
        <taxon>Bacteria</taxon>
        <taxon>Bacillati</taxon>
        <taxon>Actinomycetota</taxon>
        <taxon>Actinomycetes</taxon>
        <taxon>Micrococcales</taxon>
        <taxon>Bogoriellaceae</taxon>
        <taxon>Georgenia</taxon>
    </lineage>
</organism>
<evidence type="ECO:0000256" key="1">
    <source>
        <dbReference type="ARBA" id="ARBA00023186"/>
    </source>
</evidence>
<dbReference type="InterPro" id="IPR050289">
    <property type="entry name" value="TorD/DmsD_chaperones"/>
</dbReference>
<dbReference type="InterPro" id="IPR020945">
    <property type="entry name" value="DMSO/NO3_reduct_chaperone"/>
</dbReference>
<dbReference type="PANTHER" id="PTHR34227:SF13">
    <property type="entry name" value="TAT PROOFREADING CHAPERONE DMSD-RELATED"/>
    <property type="match status" value="1"/>
</dbReference>
<protein>
    <submittedName>
        <fullName evidence="2">Molecular chaperone TorD family protein</fullName>
    </submittedName>
</protein>
<evidence type="ECO:0000313" key="3">
    <source>
        <dbReference type="Proteomes" id="UP001499841"/>
    </source>
</evidence>
<gene>
    <name evidence="2" type="ORF">GCM10022262_33500</name>
</gene>
<accession>A0ABP8EYC1</accession>
<dbReference type="Gene3D" id="1.10.3480.10">
    <property type="entry name" value="TorD-like"/>
    <property type="match status" value="1"/>
</dbReference>
<name>A0ABP8EYC1_9MICO</name>